<evidence type="ECO:0000259" key="2">
    <source>
        <dbReference type="Pfam" id="PF02036"/>
    </source>
</evidence>
<name>A0A9X2WKH2_9GAMM</name>
<keyword evidence="4" id="KW-1185">Reference proteome</keyword>
<dbReference type="AlphaFoldDB" id="A0A9X2WKH2"/>
<dbReference type="InterPro" id="IPR016830">
    <property type="entry name" value="UbiT"/>
</dbReference>
<dbReference type="GO" id="GO:0006744">
    <property type="term" value="P:ubiquinone biosynthetic process"/>
    <property type="evidence" value="ECO:0007669"/>
    <property type="project" value="UniProtKB-UniRule"/>
</dbReference>
<dbReference type="HAMAP" id="MF_02231">
    <property type="entry name" value="UbiT"/>
    <property type="match status" value="1"/>
</dbReference>
<comment type="similarity">
    <text evidence="1">Belongs to the UbiT family.</text>
</comment>
<sequence length="164" mass="18047">MSGISQQLASRVLDLAPRVSKKSLALVPDKLKLDLLSKLLNLMLKPQIEQAELDFLKGKWAAISVADIGLQFQLSFDGQLILCHQQQADVTFTANVPELLLVAAGKEDPDTLFFQRKLLIDGDTELGLEVKNLLLGIELDSLPKGAKLAIEKLAVTLQTLQQYQ</sequence>
<organism evidence="3 4">
    <name type="scientific">Shewanella holmiensis</name>
    <dbReference type="NCBI Taxonomy" id="2952222"/>
    <lineage>
        <taxon>Bacteria</taxon>
        <taxon>Pseudomonadati</taxon>
        <taxon>Pseudomonadota</taxon>
        <taxon>Gammaproteobacteria</taxon>
        <taxon>Alteromonadales</taxon>
        <taxon>Shewanellaceae</taxon>
        <taxon>Shewanella</taxon>
    </lineage>
</organism>
<feature type="domain" description="SCP2" evidence="2">
    <location>
        <begin position="41"/>
        <end position="134"/>
    </location>
</feature>
<dbReference type="Gene3D" id="3.30.1050.10">
    <property type="entry name" value="SCP2 sterol-binding domain"/>
    <property type="match status" value="1"/>
</dbReference>
<dbReference type="EMBL" id="JAMTCD010000003">
    <property type="protein sequence ID" value="MCT7940856.1"/>
    <property type="molecule type" value="Genomic_DNA"/>
</dbReference>
<accession>A0A9X2WKH2</accession>
<dbReference type="InterPro" id="IPR036527">
    <property type="entry name" value="SCP2_sterol-bd_dom_sf"/>
</dbReference>
<evidence type="ECO:0000313" key="4">
    <source>
        <dbReference type="Proteomes" id="UP001155546"/>
    </source>
</evidence>
<dbReference type="PIRSF" id="PIRSF025550">
    <property type="entry name" value="UCP025550_lpd_carrier"/>
    <property type="match status" value="1"/>
</dbReference>
<proteinExistence type="inferred from homology"/>
<dbReference type="InterPro" id="IPR003033">
    <property type="entry name" value="SCP2_sterol-bd_dom"/>
</dbReference>
<evidence type="ECO:0000256" key="1">
    <source>
        <dbReference type="HAMAP-Rule" id="MF_02231"/>
    </source>
</evidence>
<protein>
    <recommendedName>
        <fullName evidence="1">Ubiquinone biosynthesis accessory factor UbiT</fullName>
    </recommendedName>
</protein>
<dbReference type="Pfam" id="PF02036">
    <property type="entry name" value="SCP2"/>
    <property type="match status" value="1"/>
</dbReference>
<dbReference type="SUPFAM" id="SSF55718">
    <property type="entry name" value="SCP-like"/>
    <property type="match status" value="1"/>
</dbReference>
<keyword evidence="1" id="KW-0831">Ubiquinone biosynthesis</keyword>
<dbReference type="RefSeq" id="WP_261297296.1">
    <property type="nucleotide sequence ID" value="NZ_JAMTCD010000003.1"/>
</dbReference>
<comment type="caution">
    <text evidence="3">The sequence shown here is derived from an EMBL/GenBank/DDBJ whole genome shotgun (WGS) entry which is preliminary data.</text>
</comment>
<reference evidence="3" key="1">
    <citation type="journal article" date="2023" name="Int. J. Syst. Evol. Microbiol.">
        <title>&lt;i&gt;Shewanella septentrionalis&lt;/i&gt; sp. nov. and &lt;i&gt;Shewanella holmiensis&lt;/i&gt; sp. nov., isolated from Baltic Sea water and sediments.</title>
        <authorList>
            <person name="Martin-Rodriguez A.J."/>
            <person name="Thorell K."/>
            <person name="Joffre E."/>
            <person name="Jensie-Markopoulos S."/>
            <person name="Moore E.R.B."/>
            <person name="Sjoling A."/>
        </authorList>
    </citation>
    <scope>NUCLEOTIDE SEQUENCE</scope>
    <source>
        <strain evidence="3">SP1S2-7</strain>
    </source>
</reference>
<comment type="function">
    <text evidence="1">Required for O(2)-independent ubiquinone (coenzyme Q) biosynthesis. Likely functions as an accessory factor.</text>
</comment>
<comment type="pathway">
    <text evidence="1">Cofactor biosynthesis; ubiquinone biosynthesis.</text>
</comment>
<gene>
    <name evidence="1" type="primary">ubiT</name>
    <name evidence="3" type="ORF">NE535_03450</name>
</gene>
<evidence type="ECO:0000313" key="3">
    <source>
        <dbReference type="EMBL" id="MCT7940856.1"/>
    </source>
</evidence>
<dbReference type="Proteomes" id="UP001155546">
    <property type="component" value="Unassembled WGS sequence"/>
</dbReference>